<keyword evidence="2 5" id="KW-0808">Transferase</keyword>
<keyword evidence="1 5" id="KW-0489">Methyltransferase</keyword>
<comment type="caution">
    <text evidence="5">The sequence shown here is derived from an EMBL/GenBank/DDBJ whole genome shotgun (WGS) entry which is preliminary data.</text>
</comment>
<gene>
    <name evidence="5" type="ORF">FHR82_007822</name>
</gene>
<proteinExistence type="predicted"/>
<dbReference type="AlphaFoldDB" id="A0A7W7QDC9"/>
<dbReference type="PANTHER" id="PTHR43464">
    <property type="entry name" value="METHYLTRANSFERASE"/>
    <property type="match status" value="1"/>
</dbReference>
<evidence type="ECO:0000313" key="6">
    <source>
        <dbReference type="Proteomes" id="UP000520767"/>
    </source>
</evidence>
<dbReference type="PANTHER" id="PTHR43464:SF19">
    <property type="entry name" value="UBIQUINONE BIOSYNTHESIS O-METHYLTRANSFERASE, MITOCHONDRIAL"/>
    <property type="match status" value="1"/>
</dbReference>
<accession>A0A7W7QDC9</accession>
<evidence type="ECO:0000256" key="2">
    <source>
        <dbReference type="ARBA" id="ARBA00022679"/>
    </source>
</evidence>
<evidence type="ECO:0000256" key="1">
    <source>
        <dbReference type="ARBA" id="ARBA00022603"/>
    </source>
</evidence>
<reference evidence="5 6" key="1">
    <citation type="submission" date="2020-08" db="EMBL/GenBank/DDBJ databases">
        <title>Genomic Encyclopedia of Type Strains, Phase III (KMG-III): the genomes of soil and plant-associated and newly described type strains.</title>
        <authorList>
            <person name="Whitman W."/>
        </authorList>
    </citation>
    <scope>NUCLEOTIDE SEQUENCE [LARGE SCALE GENOMIC DNA]</scope>
    <source>
        <strain evidence="5 6">CECT 8960</strain>
    </source>
</reference>
<evidence type="ECO:0000256" key="3">
    <source>
        <dbReference type="ARBA" id="ARBA00022691"/>
    </source>
</evidence>
<dbReference type="SUPFAM" id="SSF53335">
    <property type="entry name" value="S-adenosyl-L-methionine-dependent methyltransferases"/>
    <property type="match status" value="1"/>
</dbReference>
<dbReference type="GO" id="GO:0032259">
    <property type="term" value="P:methylation"/>
    <property type="evidence" value="ECO:0007669"/>
    <property type="project" value="UniProtKB-KW"/>
</dbReference>
<dbReference type="InterPro" id="IPR041698">
    <property type="entry name" value="Methyltransf_25"/>
</dbReference>
<dbReference type="CDD" id="cd02440">
    <property type="entry name" value="AdoMet_MTases"/>
    <property type="match status" value="1"/>
</dbReference>
<dbReference type="Gene3D" id="2.20.130.10">
    <property type="entry name" value="CAC2371-like domains"/>
    <property type="match status" value="1"/>
</dbReference>
<organism evidence="5 6">
    <name type="scientific">Actinophytocola algeriensis</name>
    <dbReference type="NCBI Taxonomy" id="1768010"/>
    <lineage>
        <taxon>Bacteria</taxon>
        <taxon>Bacillati</taxon>
        <taxon>Actinomycetota</taxon>
        <taxon>Actinomycetes</taxon>
        <taxon>Pseudonocardiales</taxon>
        <taxon>Pseudonocardiaceae</taxon>
    </lineage>
</organism>
<keyword evidence="6" id="KW-1185">Reference proteome</keyword>
<name>A0A7W7QDC9_9PSEU</name>
<dbReference type="GO" id="GO:0008168">
    <property type="term" value="F:methyltransferase activity"/>
    <property type="evidence" value="ECO:0007669"/>
    <property type="project" value="UniProtKB-KW"/>
</dbReference>
<keyword evidence="3" id="KW-0949">S-adenosyl-L-methionine</keyword>
<protein>
    <submittedName>
        <fullName evidence="5">SAM-dependent methyltransferase</fullName>
    </submittedName>
</protein>
<dbReference type="RefSeq" id="WP_184815569.1">
    <property type="nucleotide sequence ID" value="NZ_JACHJQ010000010.1"/>
</dbReference>
<dbReference type="InterPro" id="IPR029063">
    <property type="entry name" value="SAM-dependent_MTases_sf"/>
</dbReference>
<feature type="domain" description="Methyltransferase" evidence="4">
    <location>
        <begin position="51"/>
        <end position="142"/>
    </location>
</feature>
<evidence type="ECO:0000259" key="4">
    <source>
        <dbReference type="Pfam" id="PF13649"/>
    </source>
</evidence>
<dbReference type="Pfam" id="PF13649">
    <property type="entry name" value="Methyltransf_25"/>
    <property type="match status" value="1"/>
</dbReference>
<dbReference type="EMBL" id="JACHJQ010000010">
    <property type="protein sequence ID" value="MBB4911552.1"/>
    <property type="molecule type" value="Genomic_DNA"/>
</dbReference>
<evidence type="ECO:0000313" key="5">
    <source>
        <dbReference type="EMBL" id="MBB4911552.1"/>
    </source>
</evidence>
<dbReference type="Gene3D" id="3.40.50.150">
    <property type="entry name" value="Vaccinia Virus protein VP39"/>
    <property type="match status" value="1"/>
</dbReference>
<sequence>MTTVHENTTAYGHRQAAVYDAVYGGRGKDWVTEGDELAALVREHCPHAASVLDVACGTGSHLRRLVELFDRADGVELSEAMCDIAAAKVPDATVYRADMRDFDLGRTYDAVLCLCYSIGYSTSVDELNGTVARLAAHTAPGGVCVVEPWWFPERFLHGFVTASSVTEDGRAITRLSHSVRDGDVSRMTIRYVVADAAGIEDFTQVEVHSLFTREEYLAAFEHAGLAAEYREGGPNGRGLFIAHHS</sequence>
<dbReference type="Proteomes" id="UP000520767">
    <property type="component" value="Unassembled WGS sequence"/>
</dbReference>